<dbReference type="GO" id="GO:0006281">
    <property type="term" value="P:DNA repair"/>
    <property type="evidence" value="ECO:0007669"/>
    <property type="project" value="TreeGrafter"/>
</dbReference>
<dbReference type="InterPro" id="IPR023198">
    <property type="entry name" value="PGP-like_dom2"/>
</dbReference>
<dbReference type="SFLD" id="SFLDG01129">
    <property type="entry name" value="C1.5:_HAD__Beta-PGM__Phosphata"/>
    <property type="match status" value="1"/>
</dbReference>
<sequence>MYQSYIWDFDGTLYDSYPIMLQAFVKTLKEYGFAPDPKDIYRLLKESSSKKVAEKYDLDFAEFTAKFKANEALDQRLPQSFPGTKETLRAVIANGGKNYILTHRDIYTTKELLEREGIAELITEVVGPENQFPRKPDPTSLLYLVEKYGMDKEQTVMIGDRTMDVLAGKGAAVKTIFYDIEDLLDVDADHIVHSMKEIEHIIQS</sequence>
<dbReference type="SFLD" id="SFLDS00003">
    <property type="entry name" value="Haloacid_Dehalogenase"/>
    <property type="match status" value="1"/>
</dbReference>
<name>A0A242A6H6_9ENTE</name>
<dbReference type="Gene3D" id="3.40.50.1000">
    <property type="entry name" value="HAD superfamily/HAD-like"/>
    <property type="match status" value="1"/>
</dbReference>
<dbReference type="InterPro" id="IPR006439">
    <property type="entry name" value="HAD-SF_hydro_IA"/>
</dbReference>
<dbReference type="InterPro" id="IPR041492">
    <property type="entry name" value="HAD_2"/>
</dbReference>
<proteinExistence type="predicted"/>
<keyword evidence="2" id="KW-1185">Reference proteome</keyword>
<accession>A0A242A6H6</accession>
<reference evidence="1 2" key="1">
    <citation type="submission" date="2017-05" db="EMBL/GenBank/DDBJ databases">
        <title>The Genome Sequence of Enterococcus sp. 8G7_MSG3316.</title>
        <authorList>
            <consortium name="The Broad Institute Genomics Platform"/>
            <consortium name="The Broad Institute Genomic Center for Infectious Diseases"/>
            <person name="Earl A."/>
            <person name="Manson A."/>
            <person name="Schwartman J."/>
            <person name="Gilmore M."/>
            <person name="Abouelleil A."/>
            <person name="Cao P."/>
            <person name="Chapman S."/>
            <person name="Cusick C."/>
            <person name="Shea T."/>
            <person name="Young S."/>
            <person name="Neafsey D."/>
            <person name="Nusbaum C."/>
            <person name="Birren B."/>
        </authorList>
    </citation>
    <scope>NUCLEOTIDE SEQUENCE [LARGE SCALE GENOMIC DNA]</scope>
    <source>
        <strain evidence="1 2">8G7_MSG3316</strain>
    </source>
</reference>
<comment type="caution">
    <text evidence="1">The sequence shown here is derived from an EMBL/GenBank/DDBJ whole genome shotgun (WGS) entry which is preliminary data.</text>
</comment>
<dbReference type="Proteomes" id="UP000195043">
    <property type="component" value="Unassembled WGS sequence"/>
</dbReference>
<dbReference type="EMBL" id="NGKU01000001">
    <property type="protein sequence ID" value="OTN76624.1"/>
    <property type="molecule type" value="Genomic_DNA"/>
</dbReference>
<dbReference type="NCBIfam" id="TIGR01549">
    <property type="entry name" value="HAD-SF-IA-v1"/>
    <property type="match status" value="1"/>
</dbReference>
<dbReference type="Gene3D" id="1.10.150.240">
    <property type="entry name" value="Putative phosphatase, domain 2"/>
    <property type="match status" value="1"/>
</dbReference>
<dbReference type="InterPro" id="IPR050155">
    <property type="entry name" value="HAD-like_hydrolase_sf"/>
</dbReference>
<gene>
    <name evidence="1" type="ORF">A5886_001702</name>
</gene>
<evidence type="ECO:0000313" key="1">
    <source>
        <dbReference type="EMBL" id="OTN76624.1"/>
    </source>
</evidence>
<dbReference type="SFLD" id="SFLDG01135">
    <property type="entry name" value="C1.5.6:_HAD__Beta-PGM__Phospha"/>
    <property type="match status" value="1"/>
</dbReference>
<dbReference type="PANTHER" id="PTHR43434:SF25">
    <property type="entry name" value="PHOSPHOGLYCOLATE PHOSPHATASE"/>
    <property type="match status" value="1"/>
</dbReference>
<dbReference type="GO" id="GO:0008967">
    <property type="term" value="F:phosphoglycolate phosphatase activity"/>
    <property type="evidence" value="ECO:0007669"/>
    <property type="project" value="TreeGrafter"/>
</dbReference>
<evidence type="ECO:0008006" key="3">
    <source>
        <dbReference type="Google" id="ProtNLM"/>
    </source>
</evidence>
<protein>
    <recommendedName>
        <fullName evidence="3">Phosphoglycolate phosphatase</fullName>
    </recommendedName>
</protein>
<dbReference type="InterPro" id="IPR036412">
    <property type="entry name" value="HAD-like_sf"/>
</dbReference>
<dbReference type="InterPro" id="IPR023214">
    <property type="entry name" value="HAD_sf"/>
</dbReference>
<dbReference type="PANTHER" id="PTHR43434">
    <property type="entry name" value="PHOSPHOGLYCOLATE PHOSPHATASE"/>
    <property type="match status" value="1"/>
</dbReference>
<dbReference type="SUPFAM" id="SSF56784">
    <property type="entry name" value="HAD-like"/>
    <property type="match status" value="1"/>
</dbReference>
<dbReference type="RefSeq" id="WP_086274556.1">
    <property type="nucleotide sequence ID" value="NZ_NGKU01000001.1"/>
</dbReference>
<organism evidence="1 2">
    <name type="scientific">Candidatus Enterococcus testudinis</name>
    <dbReference type="NCBI Taxonomy" id="1834191"/>
    <lineage>
        <taxon>Bacteria</taxon>
        <taxon>Bacillati</taxon>
        <taxon>Bacillota</taxon>
        <taxon>Bacilli</taxon>
        <taxon>Lactobacillales</taxon>
        <taxon>Enterococcaceae</taxon>
        <taxon>Enterococcus</taxon>
    </lineage>
</organism>
<dbReference type="AlphaFoldDB" id="A0A242A6H6"/>
<dbReference type="OrthoDB" id="9807630at2"/>
<evidence type="ECO:0000313" key="2">
    <source>
        <dbReference type="Proteomes" id="UP000195043"/>
    </source>
</evidence>
<dbReference type="GO" id="GO:0005829">
    <property type="term" value="C:cytosol"/>
    <property type="evidence" value="ECO:0007669"/>
    <property type="project" value="TreeGrafter"/>
</dbReference>
<dbReference type="Pfam" id="PF13419">
    <property type="entry name" value="HAD_2"/>
    <property type="match status" value="1"/>
</dbReference>
<dbReference type="STRING" id="1834191.A5886_001702"/>